<accession>A0ABW7UVP7</accession>
<dbReference type="Pfam" id="PF00383">
    <property type="entry name" value="dCMP_cyt_deam_1"/>
    <property type="match status" value="1"/>
</dbReference>
<reference evidence="4 5" key="1">
    <citation type="submission" date="2024-10" db="EMBL/GenBank/DDBJ databases">
        <title>The Natural Products Discovery Center: Release of the First 8490 Sequenced Strains for Exploring Actinobacteria Biosynthetic Diversity.</title>
        <authorList>
            <person name="Kalkreuter E."/>
            <person name="Kautsar S.A."/>
            <person name="Yang D."/>
            <person name="Bader C.D."/>
            <person name="Teijaro C.N."/>
            <person name="Fluegel L."/>
            <person name="Davis C.M."/>
            <person name="Simpson J.R."/>
            <person name="Lauterbach L."/>
            <person name="Steele A.D."/>
            <person name="Gui C."/>
            <person name="Meng S."/>
            <person name="Li G."/>
            <person name="Viehrig K."/>
            <person name="Ye F."/>
            <person name="Su P."/>
            <person name="Kiefer A.F."/>
            <person name="Nichols A."/>
            <person name="Cepeda A.J."/>
            <person name="Yan W."/>
            <person name="Fan B."/>
            <person name="Jiang Y."/>
            <person name="Adhikari A."/>
            <person name="Zheng C.-J."/>
            <person name="Schuster L."/>
            <person name="Cowan T.M."/>
            <person name="Smanski M.J."/>
            <person name="Chevrette M.G."/>
            <person name="De Carvalho L.P.S."/>
            <person name="Shen B."/>
        </authorList>
    </citation>
    <scope>NUCLEOTIDE SEQUENCE [LARGE SCALE GENOMIC DNA]</scope>
    <source>
        <strain evidence="4 5">NPDC020327</strain>
    </source>
</reference>
<proteinExistence type="predicted"/>
<evidence type="ECO:0000313" key="5">
    <source>
        <dbReference type="Proteomes" id="UP001611548"/>
    </source>
</evidence>
<keyword evidence="1" id="KW-0479">Metal-binding</keyword>
<dbReference type="InterPro" id="IPR016192">
    <property type="entry name" value="APOBEC/CMP_deaminase_Zn-bd"/>
</dbReference>
<comment type="caution">
    <text evidence="4">The sequence shown here is derived from an EMBL/GenBank/DDBJ whole genome shotgun (WGS) entry which is preliminary data.</text>
</comment>
<keyword evidence="2" id="KW-0862">Zinc</keyword>
<dbReference type="RefSeq" id="WP_079101092.1">
    <property type="nucleotide sequence ID" value="NZ_JBIRWE010000009.1"/>
</dbReference>
<evidence type="ECO:0000259" key="3">
    <source>
        <dbReference type="PROSITE" id="PS51747"/>
    </source>
</evidence>
<dbReference type="SUPFAM" id="SSF53927">
    <property type="entry name" value="Cytidine deaminase-like"/>
    <property type="match status" value="1"/>
</dbReference>
<keyword evidence="5" id="KW-1185">Reference proteome</keyword>
<feature type="domain" description="CMP/dCMP-type deaminase" evidence="3">
    <location>
        <begin position="29"/>
        <end position="146"/>
    </location>
</feature>
<sequence length="146" mass="16237">MFNNGRTMHSARTRLLSKRAVRTKTETVDMTAGWLRLALKQAARSPCRYRVGAVLAKGRRVLAQSSNRYRNHPGVDFRNATFHAEEMILRRARIPKGAIVYVARVNNAGVPMLARPCSRCQRALTSGGAKRVFYTTAAGPRLLVLG</sequence>
<dbReference type="InterPro" id="IPR016193">
    <property type="entry name" value="Cytidine_deaminase-like"/>
</dbReference>
<organism evidence="4 5">
    <name type="scientific">Streptomyces pathocidini</name>
    <dbReference type="NCBI Taxonomy" id="1650571"/>
    <lineage>
        <taxon>Bacteria</taxon>
        <taxon>Bacillati</taxon>
        <taxon>Actinomycetota</taxon>
        <taxon>Actinomycetes</taxon>
        <taxon>Kitasatosporales</taxon>
        <taxon>Streptomycetaceae</taxon>
        <taxon>Streptomyces</taxon>
    </lineage>
</organism>
<protein>
    <recommendedName>
        <fullName evidence="3">CMP/dCMP-type deaminase domain-containing protein</fullName>
    </recommendedName>
</protein>
<dbReference type="InterPro" id="IPR002125">
    <property type="entry name" value="CMP_dCMP_dom"/>
</dbReference>
<evidence type="ECO:0000256" key="2">
    <source>
        <dbReference type="ARBA" id="ARBA00022833"/>
    </source>
</evidence>
<gene>
    <name evidence="4" type="ORF">ACH429_20860</name>
</gene>
<dbReference type="EMBL" id="JBIRWE010000009">
    <property type="protein sequence ID" value="MFI1966528.1"/>
    <property type="molecule type" value="Genomic_DNA"/>
</dbReference>
<evidence type="ECO:0000256" key="1">
    <source>
        <dbReference type="ARBA" id="ARBA00022723"/>
    </source>
</evidence>
<evidence type="ECO:0000313" key="4">
    <source>
        <dbReference type="EMBL" id="MFI1966528.1"/>
    </source>
</evidence>
<name>A0ABW7UVP7_9ACTN</name>
<dbReference type="PROSITE" id="PS00903">
    <property type="entry name" value="CYT_DCMP_DEAMINASES_1"/>
    <property type="match status" value="1"/>
</dbReference>
<dbReference type="Proteomes" id="UP001611548">
    <property type="component" value="Unassembled WGS sequence"/>
</dbReference>
<dbReference type="Gene3D" id="3.40.140.10">
    <property type="entry name" value="Cytidine Deaminase, domain 2"/>
    <property type="match status" value="1"/>
</dbReference>
<dbReference type="PROSITE" id="PS51747">
    <property type="entry name" value="CYT_DCMP_DEAMINASES_2"/>
    <property type="match status" value="1"/>
</dbReference>